<comment type="caution">
    <text evidence="1">The sequence shown here is derived from an EMBL/GenBank/DDBJ whole genome shotgun (WGS) entry which is preliminary data.</text>
</comment>
<keyword evidence="2" id="KW-1185">Reference proteome</keyword>
<evidence type="ECO:0000313" key="2">
    <source>
        <dbReference type="Proteomes" id="UP001151081"/>
    </source>
</evidence>
<reference evidence="1 2" key="1">
    <citation type="submission" date="2021-04" db="EMBL/GenBank/DDBJ databases">
        <title>Genome analysis of Polyangium sp.</title>
        <authorList>
            <person name="Li Y."/>
            <person name="Wang J."/>
        </authorList>
    </citation>
    <scope>NUCLEOTIDE SEQUENCE [LARGE SCALE GENOMIC DNA]</scope>
    <source>
        <strain evidence="1 2">SDU14</strain>
    </source>
</reference>
<dbReference type="Proteomes" id="UP001151081">
    <property type="component" value="Unassembled WGS sequence"/>
</dbReference>
<dbReference type="EMBL" id="JAGTJJ010000022">
    <property type="protein sequence ID" value="MDC3984646.1"/>
    <property type="molecule type" value="Genomic_DNA"/>
</dbReference>
<name>A0A9X3XB56_9BACT</name>
<sequence length="382" mass="41122">MKRTEIDALVRAHRGRARPVAFLHVLRQARLDEDDQSFLREHVAELGVPDLLAWRARCEPGFTGTVLRALARIALEDPSQFEHEVLDAPRFSLHDDEWIELADLTRGKVPPRIFERITARRVRAEVPQEKESAALPTDDFDLAGFLESSLAEIAPAGAGLATPIDASLAPEAIVERARNAWSPEERVMLLEWAAAHGVPRKPLVEIAVAAIRAGEMDPRLRAFVASQVGTRAAWDAHGLDVVLAFLDRSAYSSLSELCALVWSAARGAPAVRGVPGRDEPQGLLSAMSAAFAAALVHVARESLVASLPARAMAALSALACLAPPPRLSRTIFDLLRAPGVAGEVLALVELNVRLVKHSSARDASFESIVAAIHCLADAGPEA</sequence>
<evidence type="ECO:0008006" key="3">
    <source>
        <dbReference type="Google" id="ProtNLM"/>
    </source>
</evidence>
<evidence type="ECO:0000313" key="1">
    <source>
        <dbReference type="EMBL" id="MDC3984646.1"/>
    </source>
</evidence>
<proteinExistence type="predicted"/>
<dbReference type="AlphaFoldDB" id="A0A9X3XB56"/>
<accession>A0A9X3XB56</accession>
<dbReference type="RefSeq" id="WP_272422850.1">
    <property type="nucleotide sequence ID" value="NZ_JAGTJJ010000022.1"/>
</dbReference>
<organism evidence="1 2">
    <name type="scientific">Polyangium jinanense</name>
    <dbReference type="NCBI Taxonomy" id="2829994"/>
    <lineage>
        <taxon>Bacteria</taxon>
        <taxon>Pseudomonadati</taxon>
        <taxon>Myxococcota</taxon>
        <taxon>Polyangia</taxon>
        <taxon>Polyangiales</taxon>
        <taxon>Polyangiaceae</taxon>
        <taxon>Polyangium</taxon>
    </lineage>
</organism>
<protein>
    <recommendedName>
        <fullName evidence="3">DUF2336 domain-containing protein</fullName>
    </recommendedName>
</protein>
<gene>
    <name evidence="1" type="ORF">KEG57_29325</name>
</gene>